<dbReference type="PROSITE" id="PS50297">
    <property type="entry name" value="ANK_REP_REGION"/>
    <property type="match status" value="1"/>
</dbReference>
<evidence type="ECO:0000313" key="6">
    <source>
        <dbReference type="EMBL" id="SPQ96991.1"/>
    </source>
</evidence>
<dbReference type="OrthoDB" id="341259at2759"/>
<dbReference type="Pfam" id="PF12796">
    <property type="entry name" value="Ank_2"/>
    <property type="match status" value="1"/>
</dbReference>
<name>A0A0G4J704_PLABS</name>
<gene>
    <name evidence="5" type="ORF">PBRA_009294</name>
    <name evidence="6" type="ORF">PLBR_LOCUS4206</name>
</gene>
<sequence length="144" mass="15554">MIGLFSKVLSAADLDDKSGKQHGEDWGEIPDDDDSDRVPMDNILDLEAAREVALFQAAARNDVKSGCYLIKEGAIVNCQDADNLCTALHVACSYGNVAVAEVLIRAGADMDMRNKDGKRPTDLAAANGFRELVMVLNLLCHEVC</sequence>
<accession>A0A0G4J704</accession>
<evidence type="ECO:0000256" key="2">
    <source>
        <dbReference type="ARBA" id="ARBA00023043"/>
    </source>
</evidence>
<dbReference type="EMBL" id="CDSF01000139">
    <property type="protein sequence ID" value="CEP03076.1"/>
    <property type="molecule type" value="Genomic_DNA"/>
</dbReference>
<evidence type="ECO:0000256" key="4">
    <source>
        <dbReference type="SAM" id="MobiDB-lite"/>
    </source>
</evidence>
<protein>
    <submittedName>
        <fullName evidence="5">Uncharacterized protein</fullName>
    </submittedName>
</protein>
<dbReference type="AlphaFoldDB" id="A0A0G4J704"/>
<evidence type="ECO:0000256" key="1">
    <source>
        <dbReference type="ARBA" id="ARBA00022737"/>
    </source>
</evidence>
<organism evidence="5 7">
    <name type="scientific">Plasmodiophora brassicae</name>
    <name type="common">Clubroot disease agent</name>
    <dbReference type="NCBI Taxonomy" id="37360"/>
    <lineage>
        <taxon>Eukaryota</taxon>
        <taxon>Sar</taxon>
        <taxon>Rhizaria</taxon>
        <taxon>Endomyxa</taxon>
        <taxon>Phytomyxea</taxon>
        <taxon>Plasmodiophorida</taxon>
        <taxon>Plasmodiophoridae</taxon>
        <taxon>Plasmodiophora</taxon>
    </lineage>
</organism>
<dbReference type="PANTHER" id="PTHR24171">
    <property type="entry name" value="ANKYRIN REPEAT DOMAIN-CONTAINING PROTEIN 39-RELATED"/>
    <property type="match status" value="1"/>
</dbReference>
<feature type="repeat" description="ANK" evidence="3">
    <location>
        <begin position="83"/>
        <end position="115"/>
    </location>
</feature>
<evidence type="ECO:0000313" key="5">
    <source>
        <dbReference type="EMBL" id="CEP03076.1"/>
    </source>
</evidence>
<dbReference type="EMBL" id="OVEO01000006">
    <property type="protein sequence ID" value="SPQ96991.1"/>
    <property type="molecule type" value="Genomic_DNA"/>
</dbReference>
<keyword evidence="6" id="KW-0496">Mitochondrion</keyword>
<reference evidence="6 8" key="2">
    <citation type="submission" date="2018-03" db="EMBL/GenBank/DDBJ databases">
        <authorList>
            <person name="Fogelqvist J."/>
        </authorList>
    </citation>
    <scope>NUCLEOTIDE SEQUENCE [LARGE SCALE GENOMIC DNA]</scope>
</reference>
<feature type="compositionally biased region" description="Acidic residues" evidence="4">
    <location>
        <begin position="26"/>
        <end position="35"/>
    </location>
</feature>
<evidence type="ECO:0000313" key="7">
    <source>
        <dbReference type="Proteomes" id="UP000039324"/>
    </source>
</evidence>
<dbReference type="SUPFAM" id="SSF48403">
    <property type="entry name" value="Ankyrin repeat"/>
    <property type="match status" value="1"/>
</dbReference>
<dbReference type="Proteomes" id="UP000039324">
    <property type="component" value="Unassembled WGS sequence"/>
</dbReference>
<keyword evidence="2 3" id="KW-0040">ANK repeat</keyword>
<geneLocation type="mitochondrion" evidence="6"/>
<dbReference type="Proteomes" id="UP000290189">
    <property type="component" value="Unassembled WGS sequence"/>
</dbReference>
<dbReference type="InterPro" id="IPR036770">
    <property type="entry name" value="Ankyrin_rpt-contain_sf"/>
</dbReference>
<dbReference type="PROSITE" id="PS50088">
    <property type="entry name" value="ANK_REPEAT"/>
    <property type="match status" value="1"/>
</dbReference>
<evidence type="ECO:0000256" key="3">
    <source>
        <dbReference type="PROSITE-ProRule" id="PRU00023"/>
    </source>
</evidence>
<reference evidence="5 7" key="1">
    <citation type="submission" date="2015-02" db="EMBL/GenBank/DDBJ databases">
        <authorList>
            <person name="Chooi Y.-H."/>
        </authorList>
    </citation>
    <scope>NUCLEOTIDE SEQUENCE [LARGE SCALE GENOMIC DNA]</scope>
    <source>
        <strain evidence="5">E3</strain>
    </source>
</reference>
<dbReference type="Gene3D" id="1.25.40.20">
    <property type="entry name" value="Ankyrin repeat-containing domain"/>
    <property type="match status" value="1"/>
</dbReference>
<feature type="region of interest" description="Disordered" evidence="4">
    <location>
        <begin position="16"/>
        <end position="37"/>
    </location>
</feature>
<evidence type="ECO:0000313" key="8">
    <source>
        <dbReference type="Proteomes" id="UP000290189"/>
    </source>
</evidence>
<dbReference type="InterPro" id="IPR002110">
    <property type="entry name" value="Ankyrin_rpt"/>
</dbReference>
<feature type="compositionally biased region" description="Basic and acidic residues" evidence="4">
    <location>
        <begin position="16"/>
        <end position="25"/>
    </location>
</feature>
<keyword evidence="1" id="KW-0677">Repeat</keyword>
<dbReference type="SMART" id="SM00248">
    <property type="entry name" value="ANK"/>
    <property type="match status" value="2"/>
</dbReference>
<keyword evidence="7" id="KW-1185">Reference proteome</keyword>
<proteinExistence type="predicted"/>